<protein>
    <recommendedName>
        <fullName evidence="1">Lactose phosphotransferase system repressor</fullName>
    </recommendedName>
</protein>
<dbReference type="InterPro" id="IPR037171">
    <property type="entry name" value="NagB/RpiA_transferase-like"/>
</dbReference>
<accession>A0A2M8W6S7</accession>
<keyword evidence="2" id="KW-0678">Repressor</keyword>
<dbReference type="Pfam" id="PF08220">
    <property type="entry name" value="HTH_DeoR"/>
    <property type="match status" value="1"/>
</dbReference>
<dbReference type="InterPro" id="IPR001034">
    <property type="entry name" value="DeoR_HTH"/>
</dbReference>
<comment type="caution">
    <text evidence="7">The sequence shown here is derived from an EMBL/GenBank/DDBJ whole genome shotgun (WGS) entry which is preliminary data.</text>
</comment>
<dbReference type="SMART" id="SM00420">
    <property type="entry name" value="HTH_DEOR"/>
    <property type="match status" value="1"/>
</dbReference>
<evidence type="ECO:0000256" key="3">
    <source>
        <dbReference type="ARBA" id="ARBA00023015"/>
    </source>
</evidence>
<dbReference type="PROSITE" id="PS51000">
    <property type="entry name" value="HTH_DEOR_2"/>
    <property type="match status" value="1"/>
</dbReference>
<dbReference type="Proteomes" id="UP000231586">
    <property type="component" value="Unassembled WGS sequence"/>
</dbReference>
<dbReference type="Pfam" id="PF00455">
    <property type="entry name" value="DeoRC"/>
    <property type="match status" value="1"/>
</dbReference>
<dbReference type="EMBL" id="PGTZ01000010">
    <property type="protein sequence ID" value="PJI86609.1"/>
    <property type="molecule type" value="Genomic_DNA"/>
</dbReference>
<evidence type="ECO:0000256" key="1">
    <source>
        <dbReference type="ARBA" id="ARBA00021390"/>
    </source>
</evidence>
<feature type="domain" description="HTH deoR-type" evidence="6">
    <location>
        <begin position="1"/>
        <end position="54"/>
    </location>
</feature>
<evidence type="ECO:0000259" key="6">
    <source>
        <dbReference type="PROSITE" id="PS51000"/>
    </source>
</evidence>
<gene>
    <name evidence="7" type="ORF">CLV34_2529</name>
</gene>
<dbReference type="PRINTS" id="PR00037">
    <property type="entry name" value="HTHLACR"/>
</dbReference>
<keyword evidence="8" id="KW-1185">Reference proteome</keyword>
<dbReference type="SUPFAM" id="SSF100950">
    <property type="entry name" value="NagB/RpiA/CoA transferase-like"/>
    <property type="match status" value="1"/>
</dbReference>
<evidence type="ECO:0000313" key="8">
    <source>
        <dbReference type="Proteomes" id="UP000231586"/>
    </source>
</evidence>
<dbReference type="InterPro" id="IPR036390">
    <property type="entry name" value="WH_DNA-bd_sf"/>
</dbReference>
<evidence type="ECO:0000256" key="2">
    <source>
        <dbReference type="ARBA" id="ARBA00022491"/>
    </source>
</evidence>
<proteinExistence type="predicted"/>
<reference evidence="7 8" key="1">
    <citation type="submission" date="2017-11" db="EMBL/GenBank/DDBJ databases">
        <title>Genomic Encyclopedia of Archaeal and Bacterial Type Strains, Phase II (KMG-II): From Individual Species to Whole Genera.</title>
        <authorList>
            <person name="Goeker M."/>
        </authorList>
    </citation>
    <scope>NUCLEOTIDE SEQUENCE [LARGE SCALE GENOMIC DNA]</scope>
    <source>
        <strain evidence="7 8">DSM 22413</strain>
    </source>
</reference>
<dbReference type="SMART" id="SM01134">
    <property type="entry name" value="DeoRC"/>
    <property type="match status" value="1"/>
</dbReference>
<dbReference type="PANTHER" id="PTHR30363:SF4">
    <property type="entry name" value="GLYCEROL-3-PHOSPHATE REGULON REPRESSOR"/>
    <property type="match status" value="1"/>
</dbReference>
<organism evidence="7 8">
    <name type="scientific">Luteimicrobium subarcticum</name>
    <dbReference type="NCBI Taxonomy" id="620910"/>
    <lineage>
        <taxon>Bacteria</taxon>
        <taxon>Bacillati</taxon>
        <taxon>Actinomycetota</taxon>
        <taxon>Actinomycetes</taxon>
        <taxon>Micrococcales</taxon>
        <taxon>Luteimicrobium</taxon>
    </lineage>
</organism>
<dbReference type="SUPFAM" id="SSF46785">
    <property type="entry name" value="Winged helix' DNA-binding domain"/>
    <property type="match status" value="1"/>
</dbReference>
<dbReference type="InterPro" id="IPR014036">
    <property type="entry name" value="DeoR-like_C"/>
</dbReference>
<evidence type="ECO:0000256" key="4">
    <source>
        <dbReference type="ARBA" id="ARBA00023163"/>
    </source>
</evidence>
<name>A0A2M8W6S7_9MICO</name>
<sequence>MIIRAVGGGSGVGTTRTIAELAELTGLSPVTIRRDLTELAAQGAVRRVRGGAAPAPTRGTPYPFGLRETEDADAKHALAREAATLVRPGDSVLVDNGTTALAVARELAGVGVTALALSLHAAAALASKPGNQVVVPGGTLRTDDLTFAGAAALEAVRGMRFDVAILGACAADPDSGLTVAEWDDAQVKRAAIAAAQRVVLVATADKFARTAAYRFGTLADLDVVVSTGVPVTVAHEARELGIDVRDVPCA</sequence>
<dbReference type="InterPro" id="IPR050313">
    <property type="entry name" value="Carb_Metab_HTH_regulators"/>
</dbReference>
<dbReference type="Gene3D" id="1.10.10.10">
    <property type="entry name" value="Winged helix-like DNA-binding domain superfamily/Winged helix DNA-binding domain"/>
    <property type="match status" value="1"/>
</dbReference>
<dbReference type="Gene3D" id="3.40.50.1360">
    <property type="match status" value="1"/>
</dbReference>
<evidence type="ECO:0000256" key="5">
    <source>
        <dbReference type="ARBA" id="ARBA00024937"/>
    </source>
</evidence>
<keyword evidence="4" id="KW-0804">Transcription</keyword>
<comment type="function">
    <text evidence="5">Repressor of the lactose catabolism operon. Galactose-6-phosphate is the inducer.</text>
</comment>
<dbReference type="InterPro" id="IPR036388">
    <property type="entry name" value="WH-like_DNA-bd_sf"/>
</dbReference>
<dbReference type="AlphaFoldDB" id="A0A2M8W6S7"/>
<keyword evidence="3" id="KW-0805">Transcription regulation</keyword>
<dbReference type="PANTHER" id="PTHR30363">
    <property type="entry name" value="HTH-TYPE TRANSCRIPTIONAL REGULATOR SRLR-RELATED"/>
    <property type="match status" value="1"/>
</dbReference>
<evidence type="ECO:0000313" key="7">
    <source>
        <dbReference type="EMBL" id="PJI86609.1"/>
    </source>
</evidence>
<dbReference type="GO" id="GO:0003700">
    <property type="term" value="F:DNA-binding transcription factor activity"/>
    <property type="evidence" value="ECO:0007669"/>
    <property type="project" value="InterPro"/>
</dbReference>